<sequence length="409" mass="47112">MNNNTLNIQPILLGTDFNCYGMARSFYEAYGVKSIAFGIEAMAPTKYSKIVDVHIIDNFESDPTFIETMRSLAKKLDPQKKYLLVSCGDGYSELVSRHIDELQENFLCNYIHEDLFNRLGFKQSFYEVCEEYGLPYPKTKLIDKAMVESGQPIDLPFDFPVALKPSNSIEWLNIHFEGRKKAYILDSRAEFDALLPKIYQAGYTDTLICQDFIPGDDSNMRVVNAYVGRDHKVRMICLGHPLLEDPAPASVGNYMTILPEKNEQIFQNITHFLEKINYVGFADFDLKYDRRDGIFKVFEINIRQGRSSYYCTLNGCNLAEVLVNDLVLNEPSGVVNYGKADTLWLGANPNVFKKYAKDNEYKVKALELLNKGQYGTTAIYKKDTLKHTLLMRYAFYLINKKYQKYFVQR</sequence>
<protein>
    <submittedName>
        <fullName evidence="3">D-aspartate ligase</fullName>
    </submittedName>
</protein>
<organism evidence="3 4">
    <name type="scientific">Ligilactobacillus ruminis</name>
    <dbReference type="NCBI Taxonomy" id="1623"/>
    <lineage>
        <taxon>Bacteria</taxon>
        <taxon>Bacillati</taxon>
        <taxon>Bacillota</taxon>
        <taxon>Bacilli</taxon>
        <taxon>Lactobacillales</taxon>
        <taxon>Lactobacillaceae</taxon>
        <taxon>Ligilactobacillus</taxon>
    </lineage>
</organism>
<evidence type="ECO:0000313" key="3">
    <source>
        <dbReference type="EMBL" id="SEN01026.1"/>
    </source>
</evidence>
<dbReference type="GO" id="GO:0016874">
    <property type="term" value="F:ligase activity"/>
    <property type="evidence" value="ECO:0007669"/>
    <property type="project" value="UniProtKB-KW"/>
</dbReference>
<accession>A0ABY1AEW0</accession>
<comment type="caution">
    <text evidence="3">The sequence shown here is derived from an EMBL/GenBank/DDBJ whole genome shotgun (WGS) entry which is preliminary data.</text>
</comment>
<dbReference type="Proteomes" id="UP000182089">
    <property type="component" value="Unassembled WGS sequence"/>
</dbReference>
<feature type="domain" description="ATP-grasp" evidence="2">
    <location>
        <begin position="126"/>
        <end position="327"/>
    </location>
</feature>
<dbReference type="Gene3D" id="3.30.470.20">
    <property type="entry name" value="ATP-grasp fold, B domain"/>
    <property type="match status" value="1"/>
</dbReference>
<name>A0ABY1AEW0_9LACO</name>
<gene>
    <name evidence="3" type="ORF">SAMN05216431_1205</name>
</gene>
<dbReference type="SUPFAM" id="SSF56059">
    <property type="entry name" value="Glutathione synthetase ATP-binding domain-like"/>
    <property type="match status" value="1"/>
</dbReference>
<evidence type="ECO:0000256" key="1">
    <source>
        <dbReference type="PROSITE-ProRule" id="PRU00409"/>
    </source>
</evidence>
<dbReference type="PROSITE" id="PS50975">
    <property type="entry name" value="ATP_GRASP"/>
    <property type="match status" value="1"/>
</dbReference>
<dbReference type="EMBL" id="FOCC01000020">
    <property type="protein sequence ID" value="SEN01026.1"/>
    <property type="molecule type" value="Genomic_DNA"/>
</dbReference>
<reference evidence="3 4" key="1">
    <citation type="submission" date="2016-10" db="EMBL/GenBank/DDBJ databases">
        <authorList>
            <person name="Varghese N."/>
            <person name="Submissions S."/>
        </authorList>
    </citation>
    <scope>NUCLEOTIDE SEQUENCE [LARGE SCALE GENOMIC DNA]</scope>
    <source>
        <strain evidence="3 4">WC1T17</strain>
    </source>
</reference>
<proteinExistence type="predicted"/>
<keyword evidence="3" id="KW-0436">Ligase</keyword>
<keyword evidence="1" id="KW-0547">Nucleotide-binding</keyword>
<evidence type="ECO:0000313" key="4">
    <source>
        <dbReference type="Proteomes" id="UP000182089"/>
    </source>
</evidence>
<keyword evidence="1" id="KW-0067">ATP-binding</keyword>
<evidence type="ECO:0000259" key="2">
    <source>
        <dbReference type="PROSITE" id="PS50975"/>
    </source>
</evidence>
<dbReference type="InterPro" id="IPR011761">
    <property type="entry name" value="ATP-grasp"/>
</dbReference>